<proteinExistence type="predicted"/>
<organism evidence="2 3">
    <name type="scientific">Saccoglossus kowalevskii</name>
    <name type="common">Acorn worm</name>
    <dbReference type="NCBI Taxonomy" id="10224"/>
    <lineage>
        <taxon>Eukaryota</taxon>
        <taxon>Metazoa</taxon>
        <taxon>Hemichordata</taxon>
        <taxon>Enteropneusta</taxon>
        <taxon>Harrimaniidae</taxon>
        <taxon>Saccoglossus</taxon>
    </lineage>
</organism>
<dbReference type="InterPro" id="IPR048732">
    <property type="entry name" value="CFA69"/>
</dbReference>
<feature type="domain" description="Cilia- and flagella-associated protein 69 ARM repeats" evidence="1">
    <location>
        <begin position="51"/>
        <end position="720"/>
    </location>
</feature>
<dbReference type="InterPro" id="IPR016024">
    <property type="entry name" value="ARM-type_fold"/>
</dbReference>
<accession>A0ABM0N0J1</accession>
<sequence>MTTATQFQPKTTIPVVGHLITDEDMGIQQGIKLYPVNLGRTVKLLTDPHSLMKDLVQVFKILNVCADRVGEHEEYIEPMCEVLKICSLPFLKEKSSDETAYSQIAVESISQLGYLMRVPSNAVRYQICKSLLSFYSEKAVDEQIVGFKQASESYNRAVIERSDVAETLVKALALLEDEIDIKLEVLDALQHLSAFSSINCDKMLQANAASRICSRMLDPETTGRLLFRSVEILWNLLENGNKSEVAKQLNNIDCISVLRDAFGHQITQGYSHYDRQLRNDLLVIATMVAVECPDAPFIETGFAKNLILFSTFQEIKSHNALVKHLKLGTNHEDFELKKLLMNTIVMMSKDSNTIPLISDGRVLLALFSFVRNNENISGPQDWSPAQFEELQLHAMASLASLSPLCVDDYMTCQGSTRLLLLLEWCVSQDDFGGHGNAFHGSGGRGNKRAQMRYCLHIIRSMVSLGDDGINQDMVDQGAISQTINILNNACHSQDEDDSIDLEIQCDMLFIVSALCEGDLHRKELFGNQGVDVVLQYLKTNPKKITSGLGHHKLMLATVDCIWCSVVGCYMNEDLFLEGEGLFLMLDLLEACPKNMHNLILGCILDLCENPKSIHHVMTWRGVDDRTAPSLFVEIWRKEEAEMGVRRGPLGTIVDTSQPLMGLLQEKQGVISLPAHCPSQAIVDVSENMRAKIYALFCKIGFGDLPGLTTEDQVTVTIIERMRENHRQKEKSIRDWHDYVARVSNYEVLKDSKRRMDSSIEASRNQTRYRELELFHSTDQPNLQTTTFQGRHVTVNSTPLELTGAPVVMPVVEKDKGVTMKEKTTIIV</sequence>
<dbReference type="PANTHER" id="PTHR14716">
    <property type="entry name" value="CILIA- AND FLAGELLA-ASSOCIATED PROTEIN 69"/>
    <property type="match status" value="1"/>
</dbReference>
<name>A0ABM0N0J1_SACKO</name>
<dbReference type="Pfam" id="PF21049">
    <property type="entry name" value="CFA69_ARM_rpt"/>
    <property type="match status" value="1"/>
</dbReference>
<gene>
    <name evidence="3" type="primary">LOC100368453</name>
</gene>
<evidence type="ECO:0000313" key="3">
    <source>
        <dbReference type="RefSeq" id="XP_006825782.1"/>
    </source>
</evidence>
<dbReference type="RefSeq" id="XP_006825782.1">
    <property type="nucleotide sequence ID" value="XM_006825719.1"/>
</dbReference>
<dbReference type="GeneID" id="100368453"/>
<reference evidence="3" key="1">
    <citation type="submission" date="2025-08" db="UniProtKB">
        <authorList>
            <consortium name="RefSeq"/>
        </authorList>
    </citation>
    <scope>IDENTIFICATION</scope>
    <source>
        <tissue evidence="3">Testes</tissue>
    </source>
</reference>
<keyword evidence="2" id="KW-1185">Reference proteome</keyword>
<dbReference type="Proteomes" id="UP000694865">
    <property type="component" value="Unplaced"/>
</dbReference>
<dbReference type="InterPro" id="IPR048733">
    <property type="entry name" value="CFA69_ARM_dom"/>
</dbReference>
<dbReference type="Gene3D" id="1.25.10.10">
    <property type="entry name" value="Leucine-rich Repeat Variant"/>
    <property type="match status" value="2"/>
</dbReference>
<dbReference type="InterPro" id="IPR011989">
    <property type="entry name" value="ARM-like"/>
</dbReference>
<evidence type="ECO:0000313" key="2">
    <source>
        <dbReference type="Proteomes" id="UP000694865"/>
    </source>
</evidence>
<protein>
    <submittedName>
        <fullName evidence="3">Uncharacterized protein C7orf63-like</fullName>
    </submittedName>
</protein>
<evidence type="ECO:0000259" key="1">
    <source>
        <dbReference type="Pfam" id="PF21049"/>
    </source>
</evidence>
<dbReference type="SUPFAM" id="SSF48371">
    <property type="entry name" value="ARM repeat"/>
    <property type="match status" value="2"/>
</dbReference>
<dbReference type="PANTHER" id="PTHR14716:SF0">
    <property type="entry name" value="CILIA- AND FLAGELLA-ASSOCIATED PROTEIN 69"/>
    <property type="match status" value="1"/>
</dbReference>